<name>A0A7J0H172_9ERIC</name>
<dbReference type="EMBL" id="BJWL01000026">
    <property type="protein sequence ID" value="GFZ16826.1"/>
    <property type="molecule type" value="Genomic_DNA"/>
</dbReference>
<dbReference type="AlphaFoldDB" id="A0A7J0H172"/>
<organism evidence="1 2">
    <name type="scientific">Actinidia rufa</name>
    <dbReference type="NCBI Taxonomy" id="165716"/>
    <lineage>
        <taxon>Eukaryota</taxon>
        <taxon>Viridiplantae</taxon>
        <taxon>Streptophyta</taxon>
        <taxon>Embryophyta</taxon>
        <taxon>Tracheophyta</taxon>
        <taxon>Spermatophyta</taxon>
        <taxon>Magnoliopsida</taxon>
        <taxon>eudicotyledons</taxon>
        <taxon>Gunneridae</taxon>
        <taxon>Pentapetalae</taxon>
        <taxon>asterids</taxon>
        <taxon>Ericales</taxon>
        <taxon>Actinidiaceae</taxon>
        <taxon>Actinidia</taxon>
    </lineage>
</organism>
<protein>
    <submittedName>
        <fullName evidence="1">Uncharacterized protein</fullName>
    </submittedName>
</protein>
<evidence type="ECO:0000313" key="2">
    <source>
        <dbReference type="Proteomes" id="UP000585474"/>
    </source>
</evidence>
<dbReference type="Proteomes" id="UP000585474">
    <property type="component" value="Unassembled WGS sequence"/>
</dbReference>
<keyword evidence="2" id="KW-1185">Reference proteome</keyword>
<evidence type="ECO:0000313" key="1">
    <source>
        <dbReference type="EMBL" id="GFZ16826.1"/>
    </source>
</evidence>
<accession>A0A7J0H172</accession>
<comment type="caution">
    <text evidence="1">The sequence shown here is derived from an EMBL/GenBank/DDBJ whole genome shotgun (WGS) entry which is preliminary data.</text>
</comment>
<reference evidence="1 2" key="1">
    <citation type="submission" date="2019-07" db="EMBL/GenBank/DDBJ databases">
        <title>De Novo Assembly of kiwifruit Actinidia rufa.</title>
        <authorList>
            <person name="Sugita-Konishi S."/>
            <person name="Sato K."/>
            <person name="Mori E."/>
            <person name="Abe Y."/>
            <person name="Kisaki G."/>
            <person name="Hamano K."/>
            <person name="Suezawa K."/>
            <person name="Otani M."/>
            <person name="Fukuda T."/>
            <person name="Manabe T."/>
            <person name="Gomi K."/>
            <person name="Tabuchi M."/>
            <person name="Akimitsu K."/>
            <person name="Kataoka I."/>
        </authorList>
    </citation>
    <scope>NUCLEOTIDE SEQUENCE [LARGE SCALE GENOMIC DNA]</scope>
    <source>
        <strain evidence="2">cv. Fuchu</strain>
    </source>
</reference>
<gene>
    <name evidence="1" type="ORF">Acr_26g0000960</name>
</gene>
<sequence length="83" mass="9398">MELNRAQLLVHDDTALNKFRIDHSIPKDIQIEHFEPNEDAPSREQRGPYPSSYLADPSGRILISHQPDTEVVEEGTGYTLLQG</sequence>
<proteinExistence type="predicted"/>